<comment type="function">
    <text evidence="6">Ribosome biogenesis factor. Involved in nucleolar processing of pre-18S ribosomal RNA. Required for optimal pre-ribosomal RNA transcription by RNA polymerase I. Part of the small subunit (SSU) processome, first precursor of the small eukaryotic ribosomal subunit. During the assembly of the SSU processome in the nucleolus, many ribosome biogenesis factors, an RNA chaperone and ribosomal proteins associate with the nascent pre-rRNA and work in concert to generate RNA folding, modifications, rearrangements and cleavage as well as targeted degradation of pre-ribosomal RNA by the RNA exosome.</text>
</comment>
<dbReference type="EC" id="3.6.4.13" evidence="8"/>
<reference evidence="13 14" key="1">
    <citation type="submission" date="2013-11" db="EMBL/GenBank/DDBJ databases">
        <title>Draft genome of the bovine lungworm Dictyocaulus viviparus.</title>
        <authorList>
            <person name="Mitreva M."/>
        </authorList>
    </citation>
    <scope>NUCLEOTIDE SEQUENCE [LARGE SCALE GENOMIC DNA]</scope>
    <source>
        <strain evidence="13 14">HannoverDv2000</strain>
    </source>
</reference>
<evidence type="ECO:0000259" key="11">
    <source>
        <dbReference type="PROSITE" id="PS51194"/>
    </source>
</evidence>
<feature type="compositionally biased region" description="Basic residues" evidence="9">
    <location>
        <begin position="1"/>
        <end position="27"/>
    </location>
</feature>
<dbReference type="InterPro" id="IPR001680">
    <property type="entry name" value="WD40_rpt"/>
</dbReference>
<dbReference type="SMART" id="SM01178">
    <property type="entry name" value="DUF4217"/>
    <property type="match status" value="1"/>
</dbReference>
<dbReference type="PROSITE" id="PS51195">
    <property type="entry name" value="Q_MOTIF"/>
    <property type="match status" value="1"/>
</dbReference>
<dbReference type="CDD" id="cd17941">
    <property type="entry name" value="DEADc_DDX10"/>
    <property type="match status" value="1"/>
</dbReference>
<dbReference type="Pfam" id="PF00271">
    <property type="entry name" value="Helicase_C"/>
    <property type="match status" value="1"/>
</dbReference>
<keyword evidence="4 8" id="KW-0067">ATP-binding</keyword>
<evidence type="ECO:0000256" key="5">
    <source>
        <dbReference type="ARBA" id="ARBA00022884"/>
    </source>
</evidence>
<comment type="function">
    <text evidence="8">RNA helicase.</text>
</comment>
<keyword evidence="5 8" id="KW-0694">RNA-binding</keyword>
<dbReference type="Pfam" id="PF09384">
    <property type="entry name" value="UTP15_C"/>
    <property type="match status" value="1"/>
</dbReference>
<feature type="compositionally biased region" description="Basic and acidic residues" evidence="9">
    <location>
        <begin position="667"/>
        <end position="679"/>
    </location>
</feature>
<dbReference type="GO" id="GO:0006364">
    <property type="term" value="P:rRNA processing"/>
    <property type="evidence" value="ECO:0007669"/>
    <property type="project" value="InterPro"/>
</dbReference>
<dbReference type="PROSITE" id="PS00039">
    <property type="entry name" value="DEAD_ATP_HELICASE"/>
    <property type="match status" value="1"/>
</dbReference>
<protein>
    <recommendedName>
        <fullName evidence="8">ATP-dependent RNA helicase</fullName>
        <ecNumber evidence="8">3.6.4.13</ecNumber>
    </recommendedName>
</protein>
<dbReference type="PROSITE" id="PS51194">
    <property type="entry name" value="HELICASE_CTER"/>
    <property type="match status" value="1"/>
</dbReference>
<dbReference type="SMART" id="SM00487">
    <property type="entry name" value="DEXDc"/>
    <property type="match status" value="1"/>
</dbReference>
<dbReference type="GO" id="GO:0016887">
    <property type="term" value="F:ATP hydrolysis activity"/>
    <property type="evidence" value="ECO:0007669"/>
    <property type="project" value="RHEA"/>
</dbReference>
<keyword evidence="14" id="KW-1185">Reference proteome</keyword>
<dbReference type="InterPro" id="IPR018983">
    <property type="entry name" value="U3_snoRNA-assocProt_15_C"/>
</dbReference>
<feature type="domain" description="Helicase ATP-binding" evidence="10">
    <location>
        <begin position="87"/>
        <end position="261"/>
    </location>
</feature>
<evidence type="ECO:0000259" key="12">
    <source>
        <dbReference type="PROSITE" id="PS51195"/>
    </source>
</evidence>
<evidence type="ECO:0000256" key="6">
    <source>
        <dbReference type="ARBA" id="ARBA00045437"/>
    </source>
</evidence>
<dbReference type="PROSITE" id="PS51192">
    <property type="entry name" value="HELICASE_ATP_BIND_1"/>
    <property type="match status" value="1"/>
</dbReference>
<dbReference type="PANTHER" id="PTHR24031">
    <property type="entry name" value="RNA HELICASE"/>
    <property type="match status" value="1"/>
</dbReference>
<dbReference type="GO" id="GO:0005730">
    <property type="term" value="C:nucleolus"/>
    <property type="evidence" value="ECO:0007669"/>
    <property type="project" value="InterPro"/>
</dbReference>
<dbReference type="OrthoDB" id="10259640at2759"/>
<dbReference type="SMART" id="SM00490">
    <property type="entry name" value="HELICc"/>
    <property type="match status" value="1"/>
</dbReference>
<dbReference type="Gene3D" id="3.40.50.300">
    <property type="entry name" value="P-loop containing nucleotide triphosphate hydrolases"/>
    <property type="match status" value="2"/>
</dbReference>
<feature type="short sequence motif" description="Q motif" evidence="7">
    <location>
        <begin position="56"/>
        <end position="84"/>
    </location>
</feature>
<evidence type="ECO:0000259" key="10">
    <source>
        <dbReference type="PROSITE" id="PS51192"/>
    </source>
</evidence>
<organism evidence="13 14">
    <name type="scientific">Dictyocaulus viviparus</name>
    <name type="common">Bovine lungworm</name>
    <dbReference type="NCBI Taxonomy" id="29172"/>
    <lineage>
        <taxon>Eukaryota</taxon>
        <taxon>Metazoa</taxon>
        <taxon>Ecdysozoa</taxon>
        <taxon>Nematoda</taxon>
        <taxon>Chromadorea</taxon>
        <taxon>Rhabditida</taxon>
        <taxon>Rhabditina</taxon>
        <taxon>Rhabditomorpha</taxon>
        <taxon>Strongyloidea</taxon>
        <taxon>Metastrongylidae</taxon>
        <taxon>Dictyocaulus</taxon>
    </lineage>
</organism>
<comment type="similarity">
    <text evidence="8">Belongs to the DEAD box helicase family.</text>
</comment>
<dbReference type="Pfam" id="PF00400">
    <property type="entry name" value="WD40"/>
    <property type="match status" value="1"/>
</dbReference>
<evidence type="ECO:0000256" key="2">
    <source>
        <dbReference type="ARBA" id="ARBA00022801"/>
    </source>
</evidence>
<evidence type="ECO:0000256" key="3">
    <source>
        <dbReference type="ARBA" id="ARBA00022806"/>
    </source>
</evidence>
<keyword evidence="3 8" id="KW-0347">Helicase</keyword>
<evidence type="ECO:0000256" key="1">
    <source>
        <dbReference type="ARBA" id="ARBA00022741"/>
    </source>
</evidence>
<dbReference type="EMBL" id="KN717156">
    <property type="protein sequence ID" value="KJH40512.1"/>
    <property type="molecule type" value="Genomic_DNA"/>
</dbReference>
<dbReference type="Pfam" id="PF00270">
    <property type="entry name" value="DEAD"/>
    <property type="match status" value="1"/>
</dbReference>
<dbReference type="InterPro" id="IPR001650">
    <property type="entry name" value="Helicase_C-like"/>
</dbReference>
<dbReference type="SMART" id="SM00320">
    <property type="entry name" value="WD40"/>
    <property type="match status" value="5"/>
</dbReference>
<evidence type="ECO:0000313" key="13">
    <source>
        <dbReference type="EMBL" id="KJH40512.1"/>
    </source>
</evidence>
<evidence type="ECO:0000256" key="9">
    <source>
        <dbReference type="SAM" id="MobiDB-lite"/>
    </source>
</evidence>
<dbReference type="InterPro" id="IPR014001">
    <property type="entry name" value="Helicase_ATP-bd"/>
</dbReference>
<keyword evidence="1 8" id="KW-0547">Nucleotide-binding</keyword>
<feature type="domain" description="DEAD-box RNA helicase Q" evidence="12">
    <location>
        <begin position="56"/>
        <end position="84"/>
    </location>
</feature>
<dbReference type="InterPro" id="IPR000629">
    <property type="entry name" value="RNA-helicase_DEAD-box_CS"/>
</dbReference>
<dbReference type="InterPro" id="IPR014014">
    <property type="entry name" value="RNA_helicase_DEAD_Q_motif"/>
</dbReference>
<reference evidence="14" key="2">
    <citation type="journal article" date="2016" name="Sci. Rep.">
        <title>Dictyocaulus viviparus genome, variome and transcriptome elucidate lungworm biology and support future intervention.</title>
        <authorList>
            <person name="McNulty S.N."/>
            <person name="Strube C."/>
            <person name="Rosa B.A."/>
            <person name="Martin J.C."/>
            <person name="Tyagi R."/>
            <person name="Choi Y.J."/>
            <person name="Wang Q."/>
            <person name="Hallsworth Pepin K."/>
            <person name="Zhang X."/>
            <person name="Ozersky P."/>
            <person name="Wilson R.K."/>
            <person name="Sternberg P.W."/>
            <person name="Gasser R.B."/>
            <person name="Mitreva M."/>
        </authorList>
    </citation>
    <scope>NUCLEOTIDE SEQUENCE [LARGE SCALE GENOMIC DNA]</scope>
    <source>
        <strain evidence="14">HannoverDv2000</strain>
    </source>
</reference>
<dbReference type="AlphaFoldDB" id="A0A0D8X9R4"/>
<dbReference type="InterPro" id="IPR025313">
    <property type="entry name" value="SPB4-like_CTE"/>
</dbReference>
<dbReference type="InterPro" id="IPR027417">
    <property type="entry name" value="P-loop_NTPase"/>
</dbReference>
<dbReference type="Proteomes" id="UP000053766">
    <property type="component" value="Unassembled WGS sequence"/>
</dbReference>
<dbReference type="CDD" id="cd18787">
    <property type="entry name" value="SF2_C_DEAD"/>
    <property type="match status" value="1"/>
</dbReference>
<keyword evidence="2 8" id="KW-0378">Hydrolase</keyword>
<dbReference type="STRING" id="29172.A0A0D8X9R4"/>
<dbReference type="SUPFAM" id="SSF50978">
    <property type="entry name" value="WD40 repeat-like"/>
    <property type="match status" value="1"/>
</dbReference>
<dbReference type="GO" id="GO:0043186">
    <property type="term" value="C:P granule"/>
    <property type="evidence" value="ECO:0007669"/>
    <property type="project" value="UniProtKB-ARBA"/>
</dbReference>
<comment type="domain">
    <text evidence="8">The Q motif is unique to and characteristic of the DEAD box family of RNA helicases and controls ATP binding and hydrolysis.</text>
</comment>
<name>A0A0D8X9R4_DICVI</name>
<evidence type="ECO:0000256" key="8">
    <source>
        <dbReference type="RuleBase" id="RU365068"/>
    </source>
</evidence>
<feature type="compositionally biased region" description="Acidic residues" evidence="9">
    <location>
        <begin position="648"/>
        <end position="658"/>
    </location>
</feature>
<dbReference type="InterPro" id="IPR011545">
    <property type="entry name" value="DEAD/DEAH_box_helicase_dom"/>
</dbReference>
<evidence type="ECO:0000256" key="4">
    <source>
        <dbReference type="ARBA" id="ARBA00022840"/>
    </source>
</evidence>
<dbReference type="SUPFAM" id="SSF52540">
    <property type="entry name" value="P-loop containing nucleoside triphosphate hydrolases"/>
    <property type="match status" value="1"/>
</dbReference>
<dbReference type="Gene3D" id="2.130.10.10">
    <property type="entry name" value="YVTN repeat-like/Quinoprotein amine dehydrogenase"/>
    <property type="match status" value="2"/>
</dbReference>
<dbReference type="GO" id="GO:0003723">
    <property type="term" value="F:RNA binding"/>
    <property type="evidence" value="ECO:0007669"/>
    <property type="project" value="UniProtKB-UniRule"/>
</dbReference>
<proteinExistence type="inferred from homology"/>
<feature type="region of interest" description="Disordered" evidence="9">
    <location>
        <begin position="642"/>
        <end position="688"/>
    </location>
</feature>
<dbReference type="InterPro" id="IPR015943">
    <property type="entry name" value="WD40/YVTN_repeat-like_dom_sf"/>
</dbReference>
<accession>A0A0D8X9R4</accession>
<feature type="region of interest" description="Disordered" evidence="9">
    <location>
        <begin position="1"/>
        <end position="38"/>
    </location>
</feature>
<comment type="catalytic activity">
    <reaction evidence="8">
        <text>ATP + H2O = ADP + phosphate + H(+)</text>
        <dbReference type="Rhea" id="RHEA:13065"/>
        <dbReference type="ChEBI" id="CHEBI:15377"/>
        <dbReference type="ChEBI" id="CHEBI:15378"/>
        <dbReference type="ChEBI" id="CHEBI:30616"/>
        <dbReference type="ChEBI" id="CHEBI:43474"/>
        <dbReference type="ChEBI" id="CHEBI:456216"/>
        <dbReference type="EC" id="3.6.4.13"/>
    </reaction>
</comment>
<evidence type="ECO:0000256" key="7">
    <source>
        <dbReference type="PROSITE-ProRule" id="PRU00552"/>
    </source>
</evidence>
<dbReference type="InterPro" id="IPR036322">
    <property type="entry name" value="WD40_repeat_dom_sf"/>
</dbReference>
<sequence length="1096" mass="123497">MSGGIQKRKIYRNKNNKYSKKFRRTRNAKKDEDEEEMESIPALYKDLTKKDKSSFQFFTDFPLSSRTRNGLEECGYVEPTDIQRESLPFSLSGSDIVGAAKTGSGKTLAIIIPLLECLWRSGWSNYCGLGAVIICPTRELALQTFTVINDVGKYHDFSCALLIGGTDVDYERSRIGRVNIIICTPGRLLQHMDENEHFSCDQLQLLILDEADRILDMGFSQQVNAIVANLPRDRQTLLFSATQTRNVRDLSRVCTKDPIFISVHERSVHATPDFLKQAYVVCEDHDKVNLMWSYIISRRKFKTIIFVSSCKQARFLTGTFCHLRPGLPIMGLWGTMNQKKRVDVFQKFENKEAAVMIATDVASRGLDFSSVDWVIQVDCPATVEDYIHRVGRTARMNRAGHAVLFLTPSQEEEMILALKKVNIPLVKQMVDAKSIVNIRLKMQATLSQFPQLNQFAQKSVVAYLRSIYMMRNKKVFNVRSINVSALASSYGLVTVPRVRFLNKKCVKVHDAMEVADENDNVLELKRKDVFNSFGDKSETINELADRSELITNGPTNAKVVTKLTAAKKLLRKNIKVNVRKVFDEEGELIKVDNASVGHENVGLDIASAAESIKKSSTEDRARYKALMKQRKNIEKHLKQVRSNRGVDLEESGSIDGETDLSFLPDPDEVREKYKNREPPESDDEEQNSQLSVLQEPSSVTSVAFCPQKPYNVASTSSVRLSLYDTVICEPISMFSRRLQVQTSCIWCKVPTRREIDRFDFARLVERKVNYEYLTLLSLVAPLRTIRASQGSVHCVEFTICGRMMYSMAADGSVKQSKPIIEFAAHNDAIRGSAVSTTNSNMLLTGGYDHVVRFSTPLHVHYLYRIRNSSRPSCSPVESVLFLNGEHLVATAAGSVVKVWDIAAGGRMLMSLQQHHKTVTSICLGNNGDVLLSGGIDRRINVVRLMDFALLHSMSMAAPVLGLAMSPDDRTMVVGMGQLLAIHRREPKPKEIVAADIIDKRSMVRTAAPKVRVEEAGKSKQYVEISAKSVDQHKLSKVDFLLKGYQHAAAIRKMFQSYYFHFKKEEVIAWLRVIIQRGAINRAISGQPNEVLVNMLK</sequence>
<dbReference type="GO" id="GO:0003724">
    <property type="term" value="F:RNA helicase activity"/>
    <property type="evidence" value="ECO:0007669"/>
    <property type="project" value="UniProtKB-EC"/>
</dbReference>
<dbReference type="GO" id="GO:0005524">
    <property type="term" value="F:ATP binding"/>
    <property type="evidence" value="ECO:0007669"/>
    <property type="project" value="UniProtKB-UniRule"/>
</dbReference>
<feature type="domain" description="Helicase C-terminal" evidence="11">
    <location>
        <begin position="274"/>
        <end position="446"/>
    </location>
</feature>
<dbReference type="Pfam" id="PF13959">
    <property type="entry name" value="CTE_SPB4"/>
    <property type="match status" value="1"/>
</dbReference>
<evidence type="ECO:0000313" key="14">
    <source>
        <dbReference type="Proteomes" id="UP000053766"/>
    </source>
</evidence>
<gene>
    <name evidence="13" type="ORF">DICVIV_13533</name>
</gene>